<organism evidence="2 3">
    <name type="scientific">Saccharomonospora amisosensis</name>
    <dbReference type="NCBI Taxonomy" id="1128677"/>
    <lineage>
        <taxon>Bacteria</taxon>
        <taxon>Bacillati</taxon>
        <taxon>Actinomycetota</taxon>
        <taxon>Actinomycetes</taxon>
        <taxon>Pseudonocardiales</taxon>
        <taxon>Pseudonocardiaceae</taxon>
        <taxon>Saccharomonospora</taxon>
    </lineage>
</organism>
<dbReference type="Proteomes" id="UP000545493">
    <property type="component" value="Unassembled WGS sequence"/>
</dbReference>
<keyword evidence="3" id="KW-1185">Reference proteome</keyword>
<evidence type="ECO:0000313" key="3">
    <source>
        <dbReference type="Proteomes" id="UP000545493"/>
    </source>
</evidence>
<evidence type="ECO:0000313" key="2">
    <source>
        <dbReference type="EMBL" id="NIJ14101.1"/>
    </source>
</evidence>
<dbReference type="RefSeq" id="WP_167174671.1">
    <property type="nucleotide sequence ID" value="NZ_JAAOYM010000001.1"/>
</dbReference>
<reference evidence="2 3" key="1">
    <citation type="submission" date="2020-03" db="EMBL/GenBank/DDBJ databases">
        <title>Sequencing the genomes of 1000 actinobacteria strains.</title>
        <authorList>
            <person name="Klenk H.-P."/>
        </authorList>
    </citation>
    <scope>NUCLEOTIDE SEQUENCE [LARGE SCALE GENOMIC DNA]</scope>
    <source>
        <strain evidence="2 3">DSM 45685</strain>
    </source>
</reference>
<sequence>MTNVFFGIPSTTFVLLVYCDRRCEQSRGKPGGGDRANWSNHPLAAML</sequence>
<accession>A0A7X5UTT4</accession>
<gene>
    <name evidence="2" type="ORF">FHU38_004445</name>
</gene>
<feature type="region of interest" description="Disordered" evidence="1">
    <location>
        <begin position="25"/>
        <end position="47"/>
    </location>
</feature>
<protein>
    <submittedName>
        <fullName evidence="2">Uncharacterized protein</fullName>
    </submittedName>
</protein>
<evidence type="ECO:0000256" key="1">
    <source>
        <dbReference type="SAM" id="MobiDB-lite"/>
    </source>
</evidence>
<dbReference type="EMBL" id="JAAOYM010000001">
    <property type="protein sequence ID" value="NIJ14101.1"/>
    <property type="molecule type" value="Genomic_DNA"/>
</dbReference>
<dbReference type="AlphaFoldDB" id="A0A7X5UTT4"/>
<comment type="caution">
    <text evidence="2">The sequence shown here is derived from an EMBL/GenBank/DDBJ whole genome shotgun (WGS) entry which is preliminary data.</text>
</comment>
<name>A0A7X5UTT4_9PSEU</name>
<proteinExistence type="predicted"/>